<dbReference type="EMBL" id="FNJI01000044">
    <property type="protein sequence ID" value="SDP75391.1"/>
    <property type="molecule type" value="Genomic_DNA"/>
</dbReference>
<sequence length="369" mass="40848">MENQVLEELQAALEKELEKSLSEEVFSGCSLGFFDLANNRDFRKIIHLGTIDLSTNALTVADNSCYDLASLTKPLVTSLCVLALHQEKKLDINDTISSVFGELTDSKGSVTIFQLLNHTAGLPAHRPYYEKLFELPVEKREGALLSQLFNERLVNKPGQVTLYSDIGYMLLGKIVEKVSRQSLDRYWRRKIIAPLGLEKELFFGATTGLDTRLCVVTGKCEWSGKKLRGEVHDDNCRAMGGVAGHAGLFGTAGGVVSLCRYLLKMYHGRFSHPSVSTALFKESVDTLVGTRRCGFDIPTGRCSSSGHFFSPLTIGHLGFTGTSFWIDLADCCGVVFLTNRVISGDDQVPIKKLRPVIHDIIVERIKNLR</sequence>
<dbReference type="Gene3D" id="3.40.710.10">
    <property type="entry name" value="DD-peptidase/beta-lactamase superfamily"/>
    <property type="match status" value="1"/>
</dbReference>
<evidence type="ECO:0000313" key="3">
    <source>
        <dbReference type="EMBL" id="SDP75391.1"/>
    </source>
</evidence>
<dbReference type="PANTHER" id="PTHR43283:SF11">
    <property type="entry name" value="BETA-LACTAMASE-RELATED DOMAIN-CONTAINING PROTEIN"/>
    <property type="match status" value="1"/>
</dbReference>
<evidence type="ECO:0000256" key="1">
    <source>
        <dbReference type="ARBA" id="ARBA00022801"/>
    </source>
</evidence>
<dbReference type="RefSeq" id="WP_176761336.1">
    <property type="nucleotide sequence ID" value="NZ_FNJI01000044.1"/>
</dbReference>
<keyword evidence="4" id="KW-1185">Reference proteome</keyword>
<dbReference type="InterPro" id="IPR050789">
    <property type="entry name" value="Diverse_Enzym_Activities"/>
</dbReference>
<organism evidence="3 4">
    <name type="scientific">Desulforhopalus singaporensis</name>
    <dbReference type="NCBI Taxonomy" id="91360"/>
    <lineage>
        <taxon>Bacteria</taxon>
        <taxon>Pseudomonadati</taxon>
        <taxon>Thermodesulfobacteriota</taxon>
        <taxon>Desulfobulbia</taxon>
        <taxon>Desulfobulbales</taxon>
        <taxon>Desulfocapsaceae</taxon>
        <taxon>Desulforhopalus</taxon>
    </lineage>
</organism>
<dbReference type="SUPFAM" id="SSF56601">
    <property type="entry name" value="beta-lactamase/transpeptidase-like"/>
    <property type="match status" value="1"/>
</dbReference>
<dbReference type="AlphaFoldDB" id="A0A1H0VAJ5"/>
<dbReference type="GO" id="GO:0016787">
    <property type="term" value="F:hydrolase activity"/>
    <property type="evidence" value="ECO:0007669"/>
    <property type="project" value="UniProtKB-KW"/>
</dbReference>
<accession>A0A1H0VAJ5</accession>
<evidence type="ECO:0000259" key="2">
    <source>
        <dbReference type="Pfam" id="PF00144"/>
    </source>
</evidence>
<evidence type="ECO:0000313" key="4">
    <source>
        <dbReference type="Proteomes" id="UP000199073"/>
    </source>
</evidence>
<name>A0A1H0VAJ5_9BACT</name>
<protein>
    <submittedName>
        <fullName evidence="3">CubicO group peptidase, beta-lactamase class C family</fullName>
    </submittedName>
</protein>
<feature type="domain" description="Beta-lactamase-related" evidence="2">
    <location>
        <begin position="59"/>
        <end position="345"/>
    </location>
</feature>
<dbReference type="STRING" id="91360.SAMN05660330_03958"/>
<dbReference type="InterPro" id="IPR001466">
    <property type="entry name" value="Beta-lactam-related"/>
</dbReference>
<reference evidence="3 4" key="1">
    <citation type="submission" date="2016-10" db="EMBL/GenBank/DDBJ databases">
        <authorList>
            <person name="de Groot N.N."/>
        </authorList>
    </citation>
    <scope>NUCLEOTIDE SEQUENCE [LARGE SCALE GENOMIC DNA]</scope>
    <source>
        <strain evidence="3 4">DSM 12130</strain>
    </source>
</reference>
<dbReference type="PANTHER" id="PTHR43283">
    <property type="entry name" value="BETA-LACTAMASE-RELATED"/>
    <property type="match status" value="1"/>
</dbReference>
<dbReference type="Pfam" id="PF00144">
    <property type="entry name" value="Beta-lactamase"/>
    <property type="match status" value="1"/>
</dbReference>
<dbReference type="Proteomes" id="UP000199073">
    <property type="component" value="Unassembled WGS sequence"/>
</dbReference>
<keyword evidence="1" id="KW-0378">Hydrolase</keyword>
<proteinExistence type="predicted"/>
<dbReference type="InterPro" id="IPR012338">
    <property type="entry name" value="Beta-lactam/transpept-like"/>
</dbReference>
<gene>
    <name evidence="3" type="ORF">SAMN05660330_03958</name>
</gene>